<dbReference type="PANTHER" id="PTHR43428">
    <property type="entry name" value="ARSENATE REDUCTASE"/>
    <property type="match status" value="1"/>
</dbReference>
<dbReference type="Gene3D" id="3.40.50.2300">
    <property type="match status" value="1"/>
</dbReference>
<name>A0ABW5IQD0_9BACT</name>
<proteinExistence type="predicted"/>
<comment type="caution">
    <text evidence="2">The sequence shown here is derived from an EMBL/GenBank/DDBJ whole genome shotgun (WGS) entry which is preliminary data.</text>
</comment>
<evidence type="ECO:0000259" key="1">
    <source>
        <dbReference type="PROSITE" id="PS50206"/>
    </source>
</evidence>
<evidence type="ECO:0000313" key="3">
    <source>
        <dbReference type="Proteomes" id="UP001597544"/>
    </source>
</evidence>
<dbReference type="EMBL" id="JBHULU010000021">
    <property type="protein sequence ID" value="MFD2515513.1"/>
    <property type="molecule type" value="Genomic_DNA"/>
</dbReference>
<dbReference type="InterPro" id="IPR001763">
    <property type="entry name" value="Rhodanese-like_dom"/>
</dbReference>
<dbReference type="Proteomes" id="UP001597544">
    <property type="component" value="Unassembled WGS sequence"/>
</dbReference>
<evidence type="ECO:0000313" key="2">
    <source>
        <dbReference type="EMBL" id="MFD2515513.1"/>
    </source>
</evidence>
<protein>
    <submittedName>
        <fullName evidence="2">Protein-tyrosine-phosphatase</fullName>
    </submittedName>
</protein>
<dbReference type="InterPro" id="IPR036196">
    <property type="entry name" value="Ptyr_pPase_sf"/>
</dbReference>
<dbReference type="RefSeq" id="WP_377510394.1">
    <property type="nucleotide sequence ID" value="NZ_JBHULU010000021.1"/>
</dbReference>
<dbReference type="PROSITE" id="PS50206">
    <property type="entry name" value="RHODANESE_3"/>
    <property type="match status" value="1"/>
</dbReference>
<organism evidence="2 3">
    <name type="scientific">Pontibacter locisalis</name>
    <dbReference type="NCBI Taxonomy" id="1719035"/>
    <lineage>
        <taxon>Bacteria</taxon>
        <taxon>Pseudomonadati</taxon>
        <taxon>Bacteroidota</taxon>
        <taxon>Cytophagia</taxon>
        <taxon>Cytophagales</taxon>
        <taxon>Hymenobacteraceae</taxon>
        <taxon>Pontibacter</taxon>
    </lineage>
</organism>
<feature type="domain" description="Rhodanese" evidence="1">
    <location>
        <begin position="16"/>
        <end position="96"/>
    </location>
</feature>
<dbReference type="PANTHER" id="PTHR43428:SF1">
    <property type="entry name" value="ARSENATE REDUCTASE"/>
    <property type="match status" value="1"/>
</dbReference>
<sequence length="209" mass="23653">MDLIPTLADTIKELTLSFDDIPSERKKLLEQLAHFIKEKVALNKTVYLVFICTHNSRRSHMAQIWAQAAAAYYTIDNVECYSGGTEATAFYPAAVKAMNMLGFSIMQEKEEKNPTYQIRFSAEQAPFSVWSKRFDDPANPASGFCAVMTCTDADENCPFIPGAEKRLALPYQDPKTSDNTATQAKIYEERARQIGREMLYTFSLVEVYI</sequence>
<gene>
    <name evidence="2" type="ORF">ACFSRY_16690</name>
</gene>
<accession>A0ABW5IQD0</accession>
<keyword evidence="3" id="KW-1185">Reference proteome</keyword>
<dbReference type="SUPFAM" id="SSF52788">
    <property type="entry name" value="Phosphotyrosine protein phosphatases I"/>
    <property type="match status" value="1"/>
</dbReference>
<reference evidence="3" key="1">
    <citation type="journal article" date="2019" name="Int. J. Syst. Evol. Microbiol.">
        <title>The Global Catalogue of Microorganisms (GCM) 10K type strain sequencing project: providing services to taxonomists for standard genome sequencing and annotation.</title>
        <authorList>
            <consortium name="The Broad Institute Genomics Platform"/>
            <consortium name="The Broad Institute Genome Sequencing Center for Infectious Disease"/>
            <person name="Wu L."/>
            <person name="Ma J."/>
        </authorList>
    </citation>
    <scope>NUCLEOTIDE SEQUENCE [LARGE SCALE GENOMIC DNA]</scope>
    <source>
        <strain evidence="3">KCTC 42498</strain>
    </source>
</reference>